<dbReference type="Pfam" id="PF00027">
    <property type="entry name" value="cNMP_binding"/>
    <property type="match status" value="1"/>
</dbReference>
<dbReference type="CDD" id="cd01357">
    <property type="entry name" value="Aspartase"/>
    <property type="match status" value="1"/>
</dbReference>
<dbReference type="PRINTS" id="PR00145">
    <property type="entry name" value="ARGSUCLYASE"/>
</dbReference>
<dbReference type="InterPro" id="IPR014710">
    <property type="entry name" value="RmlC-like_jellyroll"/>
</dbReference>
<dbReference type="InterPro" id="IPR020557">
    <property type="entry name" value="Fumarate_lyase_CS"/>
</dbReference>
<dbReference type="Pfam" id="PF10415">
    <property type="entry name" value="FumaraseC_C"/>
    <property type="match status" value="1"/>
</dbReference>
<evidence type="ECO:0000313" key="4">
    <source>
        <dbReference type="Proteomes" id="UP000071065"/>
    </source>
</evidence>
<sequence>MSTVAEIISRIPVLQELEAEQAEQAAKLFSVKHFAAGEVIHKEGTRRDELVLIQSGSVEILQMTEGKPSQALITYEQGDALGEGVMLGEADNFTTAIAKTSVEALVADGAKIREMLDSDDALKIRAYGRIINNLLMRLTRLAPRNTPDSLELLPGDTRTERDLLGDKEVPADAYFGVQTARAMENFQISGIPISLYPDFISSFAHVKIAAAKANRDCGVISSEVCDGIEAAAHEIVQGKWLEQFSVDVIQGGAGTSTNMNVNEVIANRALELMGYEKGDYQHCRPNDDVNASQSTNDAYPTALKLTMLTSNQRLLAELKRLVAAFRAKGREFEDVLKMGRTHLQDAVPMTLGQEFEAFALTIEGEIAGLENGARMLLHINMGGTAVGTGLNAPAGYSDKVVEYLRKETGFPFELAQDLVEATSDTQGFVTYSAHLRSLAIKLIKVCNDLRLMVSGPRAGFGEINLPERQPGSSIMPGKVNPVIPEVVNQVCFKIMGNDLTVSMAAQAAQLQLNVMEPVIAASVLESIRMMMNGSCTLRSNCIDGITANRDACMHYVDHSVGVVTALVPVLGYKPSTALAAEALKTGKGLVELIREKGLMTEEQIKEVLEPERMAWPQGRP</sequence>
<proteinExistence type="predicted"/>
<dbReference type="PROSITE" id="PS00163">
    <property type="entry name" value="FUMARATE_LYASES"/>
    <property type="match status" value="1"/>
</dbReference>
<dbReference type="STRING" id="570277.EZMO1_2515"/>
<accession>A0A142BCX0</accession>
<dbReference type="AlphaFoldDB" id="A0A142BCX0"/>
<name>A0A142BCX0_9GAMM</name>
<dbReference type="FunFam" id="1.20.200.10:FF:000001">
    <property type="entry name" value="Fumarate hydratase, mitochondrial"/>
    <property type="match status" value="1"/>
</dbReference>
<dbReference type="PATRIC" id="fig|570277.3.peg.2697"/>
<dbReference type="Gene3D" id="1.20.200.10">
    <property type="entry name" value="Fumarase/aspartase (Central domain)"/>
    <property type="match status" value="1"/>
</dbReference>
<dbReference type="Gene3D" id="2.60.120.10">
    <property type="entry name" value="Jelly Rolls"/>
    <property type="match status" value="1"/>
</dbReference>
<dbReference type="PANTHER" id="PTHR42696">
    <property type="entry name" value="ASPARTATE AMMONIA-LYASE"/>
    <property type="match status" value="1"/>
</dbReference>
<dbReference type="KEGG" id="emp:EZMO1_2515"/>
<dbReference type="InterPro" id="IPR008948">
    <property type="entry name" value="L-Aspartase-like"/>
</dbReference>
<dbReference type="GO" id="GO:0006531">
    <property type="term" value="P:aspartate metabolic process"/>
    <property type="evidence" value="ECO:0007669"/>
    <property type="project" value="TreeGrafter"/>
</dbReference>
<dbReference type="PANTHER" id="PTHR42696:SF2">
    <property type="entry name" value="ASPARTATE AMMONIA-LYASE"/>
    <property type="match status" value="1"/>
</dbReference>
<evidence type="ECO:0000256" key="1">
    <source>
        <dbReference type="ARBA" id="ARBA00023239"/>
    </source>
</evidence>
<dbReference type="EMBL" id="CP013251">
    <property type="protein sequence ID" value="AMO56596.1"/>
    <property type="molecule type" value="Genomic_DNA"/>
</dbReference>
<feature type="domain" description="Cyclic nucleotide-binding" evidence="2">
    <location>
        <begin position="13"/>
        <end position="133"/>
    </location>
</feature>
<dbReference type="CDD" id="cd00038">
    <property type="entry name" value="CAP_ED"/>
    <property type="match status" value="1"/>
</dbReference>
<dbReference type="InterPro" id="IPR051546">
    <property type="entry name" value="Aspartate_Ammonia-Lyase"/>
</dbReference>
<dbReference type="InterPro" id="IPR022761">
    <property type="entry name" value="Fumarate_lyase_N"/>
</dbReference>
<reference evidence="3 4" key="1">
    <citation type="journal article" date="2016" name="Front. Microbiol.">
        <title>Genomic Insight into the Host-Endosymbiont Relationship of Endozoicomonas montiporae CL-33(T) with its Coral Host.</title>
        <authorList>
            <person name="Ding J.-Y."/>
            <person name="Shiu J.-H."/>
            <person name="Chen W.-M."/>
            <person name="Chiang Y.-R."/>
            <person name="Tang S.-L."/>
        </authorList>
    </citation>
    <scope>NUCLEOTIDE SEQUENCE [LARGE SCALE GENOMIC DNA]</scope>
    <source>
        <strain evidence="3 4">CL-33</strain>
    </source>
</reference>
<dbReference type="InterPro" id="IPR024083">
    <property type="entry name" value="Fumarase/histidase_N"/>
</dbReference>
<dbReference type="GO" id="GO:0008797">
    <property type="term" value="F:aspartate ammonia-lyase activity"/>
    <property type="evidence" value="ECO:0007669"/>
    <property type="project" value="UniProtKB-EC"/>
</dbReference>
<dbReference type="NCBIfam" id="NF008909">
    <property type="entry name" value="PRK12273.1"/>
    <property type="match status" value="1"/>
</dbReference>
<evidence type="ECO:0000259" key="2">
    <source>
        <dbReference type="PROSITE" id="PS50042"/>
    </source>
</evidence>
<dbReference type="EC" id="4.3.1.1" evidence="3"/>
<dbReference type="GO" id="GO:0006099">
    <property type="term" value="P:tricarboxylic acid cycle"/>
    <property type="evidence" value="ECO:0007669"/>
    <property type="project" value="InterPro"/>
</dbReference>
<dbReference type="FunFam" id="1.10.275.10:FF:000001">
    <property type="entry name" value="Fumarate hydratase, mitochondrial"/>
    <property type="match status" value="1"/>
</dbReference>
<dbReference type="Gene3D" id="1.10.40.30">
    <property type="entry name" value="Fumarase/aspartase (C-terminal domain)"/>
    <property type="match status" value="1"/>
</dbReference>
<gene>
    <name evidence="3" type="primary">aspA1</name>
    <name evidence="3" type="ORF">EZMO1_2515</name>
</gene>
<dbReference type="PRINTS" id="PR00149">
    <property type="entry name" value="FUMRATELYASE"/>
</dbReference>
<keyword evidence="1 3" id="KW-0456">Lyase</keyword>
<dbReference type="RefSeq" id="WP_160174005.1">
    <property type="nucleotide sequence ID" value="NZ_CP013251.1"/>
</dbReference>
<dbReference type="SUPFAM" id="SSF51206">
    <property type="entry name" value="cAMP-binding domain-like"/>
    <property type="match status" value="1"/>
</dbReference>
<dbReference type="InterPro" id="IPR000362">
    <property type="entry name" value="Fumarate_lyase_fam"/>
</dbReference>
<dbReference type="SMART" id="SM00100">
    <property type="entry name" value="cNMP"/>
    <property type="match status" value="1"/>
</dbReference>
<dbReference type="InterPro" id="IPR000595">
    <property type="entry name" value="cNMP-bd_dom"/>
</dbReference>
<dbReference type="InterPro" id="IPR018951">
    <property type="entry name" value="Fumarase_C_C"/>
</dbReference>
<dbReference type="Proteomes" id="UP000071065">
    <property type="component" value="Chromosome"/>
</dbReference>
<dbReference type="InterPro" id="IPR018490">
    <property type="entry name" value="cNMP-bd_dom_sf"/>
</dbReference>
<dbReference type="GO" id="GO:0005829">
    <property type="term" value="C:cytosol"/>
    <property type="evidence" value="ECO:0007669"/>
    <property type="project" value="TreeGrafter"/>
</dbReference>
<protein>
    <submittedName>
        <fullName evidence="3">Aspartate ammonia-lyase</fullName>
        <ecNumber evidence="3">4.3.1.1</ecNumber>
    </submittedName>
</protein>
<evidence type="ECO:0000313" key="3">
    <source>
        <dbReference type="EMBL" id="AMO56596.1"/>
    </source>
</evidence>
<dbReference type="Pfam" id="PF00206">
    <property type="entry name" value="Lyase_1"/>
    <property type="match status" value="1"/>
</dbReference>
<organism evidence="3 4">
    <name type="scientific">Endozoicomonas montiporae CL-33</name>
    <dbReference type="NCBI Taxonomy" id="570277"/>
    <lineage>
        <taxon>Bacteria</taxon>
        <taxon>Pseudomonadati</taxon>
        <taxon>Pseudomonadota</taxon>
        <taxon>Gammaproteobacteria</taxon>
        <taxon>Oceanospirillales</taxon>
        <taxon>Endozoicomonadaceae</taxon>
        <taxon>Endozoicomonas</taxon>
    </lineage>
</organism>
<dbReference type="PROSITE" id="PS50042">
    <property type="entry name" value="CNMP_BINDING_3"/>
    <property type="match status" value="1"/>
</dbReference>
<dbReference type="Gene3D" id="1.10.275.10">
    <property type="entry name" value="Fumarase/aspartase (N-terminal domain)"/>
    <property type="match status" value="1"/>
</dbReference>
<dbReference type="SUPFAM" id="SSF48557">
    <property type="entry name" value="L-aspartase-like"/>
    <property type="match status" value="1"/>
</dbReference>